<name>A0A7C0WUS3_9BACT</name>
<comment type="caution">
    <text evidence="1">The sequence shown here is derived from an EMBL/GenBank/DDBJ whole genome shotgun (WGS) entry which is preliminary data.</text>
</comment>
<accession>A0A7C0WUS3</accession>
<reference evidence="1" key="1">
    <citation type="journal article" date="2020" name="mSystems">
        <title>Genome- and Community-Level Interaction Insights into Carbon Utilization and Element Cycling Functions of Hydrothermarchaeota in Hydrothermal Sediment.</title>
        <authorList>
            <person name="Zhou Z."/>
            <person name="Liu Y."/>
            <person name="Xu W."/>
            <person name="Pan J."/>
            <person name="Luo Z.H."/>
            <person name="Li M."/>
        </authorList>
    </citation>
    <scope>NUCLEOTIDE SEQUENCE [LARGE SCALE GENOMIC DNA]</scope>
    <source>
        <strain evidence="1">HyVt-19</strain>
    </source>
</reference>
<dbReference type="AlphaFoldDB" id="A0A7C0WUS3"/>
<organism evidence="1">
    <name type="scientific">Thermodesulforhabdus norvegica</name>
    <dbReference type="NCBI Taxonomy" id="39841"/>
    <lineage>
        <taxon>Bacteria</taxon>
        <taxon>Pseudomonadati</taxon>
        <taxon>Thermodesulfobacteriota</taxon>
        <taxon>Syntrophobacteria</taxon>
        <taxon>Syntrophobacterales</taxon>
        <taxon>Thermodesulforhabdaceae</taxon>
        <taxon>Thermodesulforhabdus</taxon>
    </lineage>
</organism>
<proteinExistence type="predicted"/>
<gene>
    <name evidence="1" type="ORF">ENG14_02145</name>
</gene>
<dbReference type="Proteomes" id="UP000886355">
    <property type="component" value="Unassembled WGS sequence"/>
</dbReference>
<evidence type="ECO:0000313" key="1">
    <source>
        <dbReference type="EMBL" id="HDL89686.1"/>
    </source>
</evidence>
<dbReference type="EMBL" id="DQZW01000102">
    <property type="protein sequence ID" value="HDL89686.1"/>
    <property type="molecule type" value="Genomic_DNA"/>
</dbReference>
<protein>
    <submittedName>
        <fullName evidence="1">Uncharacterized protein</fullName>
    </submittedName>
</protein>
<sequence>MKKLQLAILILVVIALFGFADYTVNLPGGIPVPKPSLQTQQDESPALPNEVVNHTNITKQILDQGGLAGTFAIEKRTRSTELFESFDLSGMANVSIYKNILIGVDTQGQLPIYVYEMHGPAGQGSITYLNVKLAMIDQIGSETGINETGDMGYNSLFYNDKNNPSTGFLISQVEDTVFGFQYNKKSRQAFDFIKSLVNNYMSSVTNNT</sequence>